<accession>A0A6V8LFB7</accession>
<evidence type="ECO:0000313" key="1">
    <source>
        <dbReference type="EMBL" id="GFJ93309.1"/>
    </source>
</evidence>
<protein>
    <submittedName>
        <fullName evidence="1">Uncharacterized protein</fullName>
    </submittedName>
</protein>
<dbReference type="RefSeq" id="WP_173079969.1">
    <property type="nucleotide sequence ID" value="NZ_BAABJB010000055.1"/>
</dbReference>
<dbReference type="EMBL" id="BLPG01000001">
    <property type="protein sequence ID" value="GFJ93309.1"/>
    <property type="molecule type" value="Genomic_DNA"/>
</dbReference>
<reference evidence="1 2" key="1">
    <citation type="submission" date="2020-03" db="EMBL/GenBank/DDBJ databases">
        <title>Whole genome shotgun sequence of Phytohabitans rumicis NBRC 108638.</title>
        <authorList>
            <person name="Komaki H."/>
            <person name="Tamura T."/>
        </authorList>
    </citation>
    <scope>NUCLEOTIDE SEQUENCE [LARGE SCALE GENOMIC DNA]</scope>
    <source>
        <strain evidence="1 2">NBRC 108638</strain>
    </source>
</reference>
<evidence type="ECO:0000313" key="2">
    <source>
        <dbReference type="Proteomes" id="UP000482960"/>
    </source>
</evidence>
<sequence>MTPEGDRAGCELLLVALHAAVPLHIARIRRWTPTQRNAAARHAVGVIAAHGDDLLFSGRHTAAAFNALARALALMADLPGGVTFAGQHWCTRAHAGCPNRPRR</sequence>
<reference evidence="1 2" key="2">
    <citation type="submission" date="2020-03" db="EMBL/GenBank/DDBJ databases">
        <authorList>
            <person name="Ichikawa N."/>
            <person name="Kimura A."/>
            <person name="Kitahashi Y."/>
            <person name="Uohara A."/>
        </authorList>
    </citation>
    <scope>NUCLEOTIDE SEQUENCE [LARGE SCALE GENOMIC DNA]</scope>
    <source>
        <strain evidence="1 2">NBRC 108638</strain>
    </source>
</reference>
<dbReference type="AlphaFoldDB" id="A0A6V8LFB7"/>
<dbReference type="Proteomes" id="UP000482960">
    <property type="component" value="Unassembled WGS sequence"/>
</dbReference>
<name>A0A6V8LFB7_9ACTN</name>
<keyword evidence="2" id="KW-1185">Reference proteome</keyword>
<proteinExistence type="predicted"/>
<gene>
    <name evidence="1" type="ORF">Prum_069510</name>
</gene>
<comment type="caution">
    <text evidence="1">The sequence shown here is derived from an EMBL/GenBank/DDBJ whole genome shotgun (WGS) entry which is preliminary data.</text>
</comment>
<organism evidence="1 2">
    <name type="scientific">Phytohabitans rumicis</name>
    <dbReference type="NCBI Taxonomy" id="1076125"/>
    <lineage>
        <taxon>Bacteria</taxon>
        <taxon>Bacillati</taxon>
        <taxon>Actinomycetota</taxon>
        <taxon>Actinomycetes</taxon>
        <taxon>Micromonosporales</taxon>
        <taxon>Micromonosporaceae</taxon>
    </lineage>
</organism>